<accession>A0A921IQ70</accession>
<gene>
    <name evidence="5 8" type="primary">truB</name>
    <name evidence="8" type="ORF">K8U80_04935</name>
</gene>
<dbReference type="GO" id="GO:1990481">
    <property type="term" value="P:mRNA pseudouridine synthesis"/>
    <property type="evidence" value="ECO:0007669"/>
    <property type="project" value="TreeGrafter"/>
</dbReference>
<comment type="catalytic activity">
    <reaction evidence="1 5">
        <text>uridine(55) in tRNA = pseudouridine(55) in tRNA</text>
        <dbReference type="Rhea" id="RHEA:42532"/>
        <dbReference type="Rhea" id="RHEA-COMP:10101"/>
        <dbReference type="Rhea" id="RHEA-COMP:10102"/>
        <dbReference type="ChEBI" id="CHEBI:65314"/>
        <dbReference type="ChEBI" id="CHEBI:65315"/>
        <dbReference type="EC" id="5.4.99.25"/>
    </reaction>
</comment>
<feature type="domain" description="tRNA pseudouridylate synthase B C-terminal" evidence="7">
    <location>
        <begin position="186"/>
        <end position="229"/>
    </location>
</feature>
<comment type="similarity">
    <text evidence="2 5">Belongs to the pseudouridine synthase TruB family. Type 1 subfamily.</text>
</comment>
<dbReference type="AlphaFoldDB" id="A0A921IQ70"/>
<dbReference type="NCBIfam" id="TIGR00431">
    <property type="entry name" value="TruB"/>
    <property type="match status" value="1"/>
</dbReference>
<evidence type="ECO:0000256" key="1">
    <source>
        <dbReference type="ARBA" id="ARBA00000385"/>
    </source>
</evidence>
<protein>
    <recommendedName>
        <fullName evidence="5">tRNA pseudouridine synthase B</fullName>
        <ecNumber evidence="5">5.4.99.25</ecNumber>
    </recommendedName>
    <alternativeName>
        <fullName evidence="5">tRNA pseudouridine(55) synthase</fullName>
        <shortName evidence="5">Psi55 synthase</shortName>
    </alternativeName>
    <alternativeName>
        <fullName evidence="5">tRNA pseudouridylate synthase</fullName>
    </alternativeName>
    <alternativeName>
        <fullName evidence="5">tRNA-uridine isomerase</fullName>
    </alternativeName>
</protein>
<evidence type="ECO:0000313" key="8">
    <source>
        <dbReference type="EMBL" id="HJG30723.1"/>
    </source>
</evidence>
<evidence type="ECO:0000313" key="9">
    <source>
        <dbReference type="Proteomes" id="UP000746751"/>
    </source>
</evidence>
<reference evidence="8" key="2">
    <citation type="submission" date="2021-09" db="EMBL/GenBank/DDBJ databases">
        <authorList>
            <person name="Gilroy R."/>
        </authorList>
    </citation>
    <scope>NUCLEOTIDE SEQUENCE</scope>
    <source>
        <strain evidence="8">ChiGjej2B2-7701</strain>
    </source>
</reference>
<evidence type="ECO:0000259" key="7">
    <source>
        <dbReference type="Pfam" id="PF16198"/>
    </source>
</evidence>
<organism evidence="8 9">
    <name type="scientific">Collinsella ihumii</name>
    <dbReference type="NCBI Taxonomy" id="1720204"/>
    <lineage>
        <taxon>Bacteria</taxon>
        <taxon>Bacillati</taxon>
        <taxon>Actinomycetota</taxon>
        <taxon>Coriobacteriia</taxon>
        <taxon>Coriobacteriales</taxon>
        <taxon>Coriobacteriaceae</taxon>
        <taxon>Collinsella</taxon>
    </lineage>
</organism>
<comment type="caution">
    <text evidence="8">The sequence shown here is derived from an EMBL/GenBank/DDBJ whole genome shotgun (WGS) entry which is preliminary data.</text>
</comment>
<dbReference type="GO" id="GO:0031119">
    <property type="term" value="P:tRNA pseudouridine synthesis"/>
    <property type="evidence" value="ECO:0007669"/>
    <property type="project" value="UniProtKB-UniRule"/>
</dbReference>
<dbReference type="InterPro" id="IPR014780">
    <property type="entry name" value="tRNA_psdUridine_synth_TruB"/>
</dbReference>
<comment type="function">
    <text evidence="5">Responsible for synthesis of pseudouridine from uracil-55 in the psi GC loop of transfer RNAs.</text>
</comment>
<sequence>MAKRTISDLNLLLAVDKPQGCTSHDVVARARRAVSERRIGHAGTLDPLASGVMVLGLGQGTRLLGRITQDTKSYIADVTFGFETNTDDAEGEPTRTVEPAAELFDSAAAARALASTVGPQMQVPPAFSAISVGGVRSYKRARAGDAVELPARPIEVRAATLISVSEVDGAPVWTVAYTVSKGTYIRALARDLGRMLGAAAHVSSLRRTASGSVTLASCVSLDDLSPETARAKMLDPVEVLGVPAIAVEGRHLDDIACGRKLPGALMAMADRAVGEGDTVALVNGGALRALGRVEAGRIAMSDVFPQPICGVRP</sequence>
<dbReference type="HAMAP" id="MF_01080">
    <property type="entry name" value="TruB_bact"/>
    <property type="match status" value="1"/>
</dbReference>
<keyword evidence="4 5" id="KW-0413">Isomerase</keyword>
<evidence type="ECO:0000256" key="3">
    <source>
        <dbReference type="ARBA" id="ARBA00022694"/>
    </source>
</evidence>
<dbReference type="PANTHER" id="PTHR13767:SF2">
    <property type="entry name" value="PSEUDOURIDYLATE SYNTHASE TRUB1"/>
    <property type="match status" value="1"/>
</dbReference>
<dbReference type="InterPro" id="IPR020103">
    <property type="entry name" value="PsdUridine_synth_cat_dom_sf"/>
</dbReference>
<dbReference type="CDD" id="cd02573">
    <property type="entry name" value="PseudoU_synth_EcTruB"/>
    <property type="match status" value="1"/>
</dbReference>
<keyword evidence="3 5" id="KW-0819">tRNA processing</keyword>
<feature type="active site" description="Nucleophile" evidence="5">
    <location>
        <position position="46"/>
    </location>
</feature>
<dbReference type="EMBL" id="DYVF01000033">
    <property type="protein sequence ID" value="HJG30723.1"/>
    <property type="molecule type" value="Genomic_DNA"/>
</dbReference>
<name>A0A921IQ70_9ACTN</name>
<dbReference type="PANTHER" id="PTHR13767">
    <property type="entry name" value="TRNA-PSEUDOURIDINE SYNTHASE"/>
    <property type="match status" value="1"/>
</dbReference>
<proteinExistence type="inferred from homology"/>
<dbReference type="EC" id="5.4.99.25" evidence="5"/>
<evidence type="ECO:0000259" key="6">
    <source>
        <dbReference type="Pfam" id="PF01509"/>
    </source>
</evidence>
<dbReference type="Pfam" id="PF16198">
    <property type="entry name" value="TruB_C_2"/>
    <property type="match status" value="1"/>
</dbReference>
<reference evidence="8" key="1">
    <citation type="journal article" date="2021" name="PeerJ">
        <title>Extensive microbial diversity within the chicken gut microbiome revealed by metagenomics and culture.</title>
        <authorList>
            <person name="Gilroy R."/>
            <person name="Ravi A."/>
            <person name="Getino M."/>
            <person name="Pursley I."/>
            <person name="Horton D.L."/>
            <person name="Alikhan N.F."/>
            <person name="Baker D."/>
            <person name="Gharbi K."/>
            <person name="Hall N."/>
            <person name="Watson M."/>
            <person name="Adriaenssens E.M."/>
            <person name="Foster-Nyarko E."/>
            <person name="Jarju S."/>
            <person name="Secka A."/>
            <person name="Antonio M."/>
            <person name="Oren A."/>
            <person name="Chaudhuri R.R."/>
            <person name="La Ragione R."/>
            <person name="Hildebrand F."/>
            <person name="Pallen M.J."/>
        </authorList>
    </citation>
    <scope>NUCLEOTIDE SEQUENCE</scope>
    <source>
        <strain evidence="8">ChiGjej2B2-7701</strain>
    </source>
</reference>
<dbReference type="GO" id="GO:0003723">
    <property type="term" value="F:RNA binding"/>
    <property type="evidence" value="ECO:0007669"/>
    <property type="project" value="InterPro"/>
</dbReference>
<dbReference type="SUPFAM" id="SSF55120">
    <property type="entry name" value="Pseudouridine synthase"/>
    <property type="match status" value="1"/>
</dbReference>
<dbReference type="Pfam" id="PF01509">
    <property type="entry name" value="TruB_N"/>
    <property type="match status" value="1"/>
</dbReference>
<dbReference type="GO" id="GO:0160148">
    <property type="term" value="F:tRNA pseudouridine(55) synthase activity"/>
    <property type="evidence" value="ECO:0007669"/>
    <property type="project" value="UniProtKB-EC"/>
</dbReference>
<dbReference type="Proteomes" id="UP000746751">
    <property type="component" value="Unassembled WGS sequence"/>
</dbReference>
<feature type="domain" description="Pseudouridine synthase II N-terminal" evidence="6">
    <location>
        <begin position="31"/>
        <end position="185"/>
    </location>
</feature>
<evidence type="ECO:0000256" key="4">
    <source>
        <dbReference type="ARBA" id="ARBA00023235"/>
    </source>
</evidence>
<evidence type="ECO:0000256" key="5">
    <source>
        <dbReference type="HAMAP-Rule" id="MF_01080"/>
    </source>
</evidence>
<evidence type="ECO:0000256" key="2">
    <source>
        <dbReference type="ARBA" id="ARBA00005642"/>
    </source>
</evidence>
<dbReference type="Gene3D" id="3.30.2350.10">
    <property type="entry name" value="Pseudouridine synthase"/>
    <property type="match status" value="1"/>
</dbReference>
<dbReference type="InterPro" id="IPR002501">
    <property type="entry name" value="PsdUridine_synth_N"/>
</dbReference>
<dbReference type="InterPro" id="IPR032819">
    <property type="entry name" value="TruB_C"/>
</dbReference>